<accession>A0AAW1GMX7</accession>
<evidence type="ECO:0000313" key="2">
    <source>
        <dbReference type="Proteomes" id="UP001443914"/>
    </source>
</evidence>
<name>A0AAW1GMX7_SAPOF</name>
<sequence length="227" mass="26277">MSLCSVDDRVKQAILPDTNFIVGTLPFKYLGLSLTGSHLKSCQYQPLEDKFARKIHHWSSTHLSHAGKLRLIDFILYSNLVYWCSVFKLPLGVVHKLEACSRNFYWGESELGLGIHWMQWAYFTKLGVKGNSIWAVQARTTSPWVWSDVLKIRDDFLRMCGKSDDVHRLIMSWSIPGTQKFRLGAAYDFLRMSVPCAKKLMVRWEPFAPPKYCNNPNLRNIEICIKM</sequence>
<organism evidence="1 2">
    <name type="scientific">Saponaria officinalis</name>
    <name type="common">Common soapwort</name>
    <name type="synonym">Lychnis saponaria</name>
    <dbReference type="NCBI Taxonomy" id="3572"/>
    <lineage>
        <taxon>Eukaryota</taxon>
        <taxon>Viridiplantae</taxon>
        <taxon>Streptophyta</taxon>
        <taxon>Embryophyta</taxon>
        <taxon>Tracheophyta</taxon>
        <taxon>Spermatophyta</taxon>
        <taxon>Magnoliopsida</taxon>
        <taxon>eudicotyledons</taxon>
        <taxon>Gunneridae</taxon>
        <taxon>Pentapetalae</taxon>
        <taxon>Caryophyllales</taxon>
        <taxon>Caryophyllaceae</taxon>
        <taxon>Caryophylleae</taxon>
        <taxon>Saponaria</taxon>
    </lineage>
</organism>
<dbReference type="PANTHER" id="PTHR33116">
    <property type="entry name" value="REVERSE TRANSCRIPTASE ZINC-BINDING DOMAIN-CONTAINING PROTEIN-RELATED-RELATED"/>
    <property type="match status" value="1"/>
</dbReference>
<gene>
    <name evidence="1" type="ORF">RND81_14G139100</name>
</gene>
<dbReference type="Proteomes" id="UP001443914">
    <property type="component" value="Unassembled WGS sequence"/>
</dbReference>
<dbReference type="EMBL" id="JBDFQZ010000014">
    <property type="protein sequence ID" value="KAK9665825.1"/>
    <property type="molecule type" value="Genomic_DNA"/>
</dbReference>
<dbReference type="AlphaFoldDB" id="A0AAW1GMX7"/>
<evidence type="ECO:0000313" key="1">
    <source>
        <dbReference type="EMBL" id="KAK9665825.1"/>
    </source>
</evidence>
<dbReference type="PANTHER" id="PTHR33116:SF78">
    <property type="entry name" value="OS12G0587133 PROTEIN"/>
    <property type="match status" value="1"/>
</dbReference>
<proteinExistence type="predicted"/>
<comment type="caution">
    <text evidence="1">The sequence shown here is derived from an EMBL/GenBank/DDBJ whole genome shotgun (WGS) entry which is preliminary data.</text>
</comment>
<protein>
    <submittedName>
        <fullName evidence="1">Uncharacterized protein</fullName>
    </submittedName>
</protein>
<keyword evidence="2" id="KW-1185">Reference proteome</keyword>
<reference evidence="1" key="1">
    <citation type="submission" date="2024-03" db="EMBL/GenBank/DDBJ databases">
        <title>WGS assembly of Saponaria officinalis var. Norfolk2.</title>
        <authorList>
            <person name="Jenkins J."/>
            <person name="Shu S."/>
            <person name="Grimwood J."/>
            <person name="Barry K."/>
            <person name="Goodstein D."/>
            <person name="Schmutz J."/>
            <person name="Leebens-Mack J."/>
            <person name="Osbourn A."/>
        </authorList>
    </citation>
    <scope>NUCLEOTIDE SEQUENCE [LARGE SCALE GENOMIC DNA]</scope>
    <source>
        <strain evidence="1">JIC</strain>
    </source>
</reference>